<evidence type="ECO:0000259" key="1">
    <source>
        <dbReference type="Pfam" id="PF12728"/>
    </source>
</evidence>
<evidence type="ECO:0000313" key="3">
    <source>
        <dbReference type="Proteomes" id="UP001596492"/>
    </source>
</evidence>
<gene>
    <name evidence="2" type="ORF">ACFQS8_02175</name>
</gene>
<dbReference type="NCBIfam" id="TIGR01764">
    <property type="entry name" value="excise"/>
    <property type="match status" value="1"/>
</dbReference>
<dbReference type="Pfam" id="PF12728">
    <property type="entry name" value="HTH_17"/>
    <property type="match status" value="1"/>
</dbReference>
<dbReference type="RefSeq" id="WP_382165278.1">
    <property type="nucleotide sequence ID" value="NZ_JBHTBR010000002.1"/>
</dbReference>
<sequence length="68" mass="7297">MQFLEKYHKPIAVAPADAAKIAGIGRTKLYAALSSGELPSFKIGTRRLIRVSAIEAWLASHETASASK</sequence>
<evidence type="ECO:0000313" key="2">
    <source>
        <dbReference type="EMBL" id="MFC7290409.1"/>
    </source>
</evidence>
<dbReference type="Proteomes" id="UP001596492">
    <property type="component" value="Unassembled WGS sequence"/>
</dbReference>
<dbReference type="InterPro" id="IPR010093">
    <property type="entry name" value="SinI_DNA-bd"/>
</dbReference>
<protein>
    <submittedName>
        <fullName evidence="2">Helix-turn-helix domain-containing protein</fullName>
    </submittedName>
</protein>
<reference evidence="3" key="1">
    <citation type="journal article" date="2019" name="Int. J. Syst. Evol. Microbiol.">
        <title>The Global Catalogue of Microorganisms (GCM) 10K type strain sequencing project: providing services to taxonomists for standard genome sequencing and annotation.</title>
        <authorList>
            <consortium name="The Broad Institute Genomics Platform"/>
            <consortium name="The Broad Institute Genome Sequencing Center for Infectious Disease"/>
            <person name="Wu L."/>
            <person name="Ma J."/>
        </authorList>
    </citation>
    <scope>NUCLEOTIDE SEQUENCE [LARGE SCALE GENOMIC DNA]</scope>
    <source>
        <strain evidence="3">CCUG 51308</strain>
    </source>
</reference>
<keyword evidence="3" id="KW-1185">Reference proteome</keyword>
<dbReference type="InterPro" id="IPR041657">
    <property type="entry name" value="HTH_17"/>
</dbReference>
<proteinExistence type="predicted"/>
<organism evidence="2 3">
    <name type="scientific">Hirschia litorea</name>
    <dbReference type="NCBI Taxonomy" id="1199156"/>
    <lineage>
        <taxon>Bacteria</taxon>
        <taxon>Pseudomonadati</taxon>
        <taxon>Pseudomonadota</taxon>
        <taxon>Alphaproteobacteria</taxon>
        <taxon>Hyphomonadales</taxon>
        <taxon>Hyphomonadaceae</taxon>
        <taxon>Hirschia</taxon>
    </lineage>
</organism>
<comment type="caution">
    <text evidence="2">The sequence shown here is derived from an EMBL/GenBank/DDBJ whole genome shotgun (WGS) entry which is preliminary data.</text>
</comment>
<accession>A0ABW2IHB0</accession>
<dbReference type="EMBL" id="JBHTBR010000002">
    <property type="protein sequence ID" value="MFC7290409.1"/>
    <property type="molecule type" value="Genomic_DNA"/>
</dbReference>
<feature type="domain" description="Helix-turn-helix" evidence="1">
    <location>
        <begin position="16"/>
        <end position="61"/>
    </location>
</feature>
<name>A0ABW2IHB0_9PROT</name>